<evidence type="ECO:0000313" key="1">
    <source>
        <dbReference type="EMBL" id="NOJ44927.1"/>
    </source>
</evidence>
<dbReference type="Proteomes" id="UP000528734">
    <property type="component" value="Unassembled WGS sequence"/>
</dbReference>
<keyword evidence="2" id="KW-1185">Reference proteome</keyword>
<organism evidence="1 2">
    <name type="scientific">Bradyrhizobium archetypum</name>
    <dbReference type="NCBI Taxonomy" id="2721160"/>
    <lineage>
        <taxon>Bacteria</taxon>
        <taxon>Pseudomonadati</taxon>
        <taxon>Pseudomonadota</taxon>
        <taxon>Alphaproteobacteria</taxon>
        <taxon>Hyphomicrobiales</taxon>
        <taxon>Nitrobacteraceae</taxon>
        <taxon>Bradyrhizobium</taxon>
    </lineage>
</organism>
<dbReference type="RefSeq" id="WP_171707833.1">
    <property type="nucleotide sequence ID" value="NZ_JAAVLW010000001.1"/>
</dbReference>
<proteinExistence type="predicted"/>
<comment type="caution">
    <text evidence="1">The sequence shown here is derived from an EMBL/GenBank/DDBJ whole genome shotgun (WGS) entry which is preliminary data.</text>
</comment>
<protein>
    <submittedName>
        <fullName evidence="1">Uncharacterized protein</fullName>
    </submittedName>
</protein>
<dbReference type="EMBL" id="JAAVLW010000001">
    <property type="protein sequence ID" value="NOJ44927.1"/>
    <property type="molecule type" value="Genomic_DNA"/>
</dbReference>
<sequence length="99" mass="11509">MVRYGIGDQRRITCRCYDRENDAFVDVDPAYPGIEEEWDGQIPLSRLRPERRFRLRPEAARVPALRLARGAVRAPDQLVYEIIENLSRAEPLDREGGRN</sequence>
<dbReference type="AlphaFoldDB" id="A0A7Y4LZR5"/>
<evidence type="ECO:0000313" key="2">
    <source>
        <dbReference type="Proteomes" id="UP000528734"/>
    </source>
</evidence>
<reference evidence="1 2" key="1">
    <citation type="submission" date="2020-03" db="EMBL/GenBank/DDBJ databases">
        <title>Bradyrhizobium diversity isolated from nodules of Muelleranthus trifoliolatus.</title>
        <authorList>
            <person name="Klepa M."/>
            <person name="Helene L."/>
            <person name="Hungria M."/>
        </authorList>
    </citation>
    <scope>NUCLEOTIDE SEQUENCE [LARGE SCALE GENOMIC DNA]</scope>
    <source>
        <strain evidence="1 2">WSM 1744</strain>
    </source>
</reference>
<gene>
    <name evidence="1" type="ORF">HCN50_01495</name>
</gene>
<name>A0A7Y4LZR5_9BRAD</name>
<accession>A0A7Y4LZR5</accession>